<dbReference type="AlphaFoldDB" id="A0A5B9PDI1"/>
<gene>
    <name evidence="1" type="ORF">MFFC18_46690</name>
</gene>
<dbReference type="RefSeq" id="WP_075083697.1">
    <property type="nucleotide sequence ID" value="NZ_CP042912.1"/>
</dbReference>
<proteinExistence type="predicted"/>
<dbReference type="STRING" id="980251.GCA_001642875_00900"/>
<sequence length="378" mass="42563">MSAGKFISTVAIWLALAAALTNFGCRNLKVNEKRSDGIVLPKSKMENDSVAVRVAVVELDDQQQTQFADFVETTDQKLPLEIRQRLDDNGLRVSVISSINTPDIQKMLAPRIQDPRWLDGQELELAEAGKLEPIYRMASHRHVEKKRGQSFTVEVSPVRQKSSWVVYVGESQFPDRASLAQCHMRITSWPMPDGSVRLQFIPEVHYGQNLSRIGVDGTNFAVQQRRDVKELRALSFEISVQPGETVMVAPTNRLERIGDLFFNAKVDVVDDTEPAHADWMDSIERGLTTDSSELTDDVDTSEFFPMLNAENSTSESNFKAGNELDASSESELESLDAAVLVQGELLEDRVLEPDRRRPEPWQRFLLVRVTEVTPPPLR</sequence>
<accession>A0A5B9PDI1</accession>
<evidence type="ECO:0000313" key="2">
    <source>
        <dbReference type="Proteomes" id="UP000322214"/>
    </source>
</evidence>
<keyword evidence="2" id="KW-1185">Reference proteome</keyword>
<dbReference type="Proteomes" id="UP000322214">
    <property type="component" value="Chromosome"/>
</dbReference>
<evidence type="ECO:0000313" key="1">
    <source>
        <dbReference type="EMBL" id="QEG24747.1"/>
    </source>
</evidence>
<dbReference type="KEGG" id="mff:MFFC18_46690"/>
<organism evidence="1 2">
    <name type="scientific">Mariniblastus fucicola</name>
    <dbReference type="NCBI Taxonomy" id="980251"/>
    <lineage>
        <taxon>Bacteria</taxon>
        <taxon>Pseudomonadati</taxon>
        <taxon>Planctomycetota</taxon>
        <taxon>Planctomycetia</taxon>
        <taxon>Pirellulales</taxon>
        <taxon>Pirellulaceae</taxon>
        <taxon>Mariniblastus</taxon>
    </lineage>
</organism>
<reference evidence="1 2" key="1">
    <citation type="submission" date="2019-08" db="EMBL/GenBank/DDBJ databases">
        <title>Deep-cultivation of Planctomycetes and their phenomic and genomic characterization uncovers novel biology.</title>
        <authorList>
            <person name="Wiegand S."/>
            <person name="Jogler M."/>
            <person name="Boedeker C."/>
            <person name="Pinto D."/>
            <person name="Vollmers J."/>
            <person name="Rivas-Marin E."/>
            <person name="Kohn T."/>
            <person name="Peeters S.H."/>
            <person name="Heuer A."/>
            <person name="Rast P."/>
            <person name="Oberbeckmann S."/>
            <person name="Bunk B."/>
            <person name="Jeske O."/>
            <person name="Meyerdierks A."/>
            <person name="Storesund J.E."/>
            <person name="Kallscheuer N."/>
            <person name="Luecker S."/>
            <person name="Lage O.M."/>
            <person name="Pohl T."/>
            <person name="Merkel B.J."/>
            <person name="Hornburger P."/>
            <person name="Mueller R.-W."/>
            <person name="Bruemmer F."/>
            <person name="Labrenz M."/>
            <person name="Spormann A.M."/>
            <person name="Op den Camp H."/>
            <person name="Overmann J."/>
            <person name="Amann R."/>
            <person name="Jetten M.S.M."/>
            <person name="Mascher T."/>
            <person name="Medema M.H."/>
            <person name="Devos D.P."/>
            <person name="Kaster A.-K."/>
            <person name="Ovreas L."/>
            <person name="Rohde M."/>
            <person name="Galperin M.Y."/>
            <person name="Jogler C."/>
        </authorList>
    </citation>
    <scope>NUCLEOTIDE SEQUENCE [LARGE SCALE GENOMIC DNA]</scope>
    <source>
        <strain evidence="1 2">FC18</strain>
    </source>
</reference>
<dbReference type="EMBL" id="CP042912">
    <property type="protein sequence ID" value="QEG24747.1"/>
    <property type="molecule type" value="Genomic_DNA"/>
</dbReference>
<protein>
    <submittedName>
        <fullName evidence="1">Uncharacterized protein</fullName>
    </submittedName>
</protein>
<name>A0A5B9PDI1_9BACT</name>
<dbReference type="OrthoDB" id="252515at2"/>